<feature type="compositionally biased region" description="Basic residues" evidence="8">
    <location>
        <begin position="528"/>
        <end position="541"/>
    </location>
</feature>
<feature type="compositionally biased region" description="Polar residues" evidence="8">
    <location>
        <begin position="509"/>
        <end position="523"/>
    </location>
</feature>
<protein>
    <recommendedName>
        <fullName evidence="7">Protein naked cuticle homolog</fullName>
    </recommendedName>
</protein>
<organism evidence="9 10">
    <name type="scientific">Popillia japonica</name>
    <name type="common">Japanese beetle</name>
    <dbReference type="NCBI Taxonomy" id="7064"/>
    <lineage>
        <taxon>Eukaryota</taxon>
        <taxon>Metazoa</taxon>
        <taxon>Ecdysozoa</taxon>
        <taxon>Arthropoda</taxon>
        <taxon>Hexapoda</taxon>
        <taxon>Insecta</taxon>
        <taxon>Pterygota</taxon>
        <taxon>Neoptera</taxon>
        <taxon>Endopterygota</taxon>
        <taxon>Coleoptera</taxon>
        <taxon>Polyphaga</taxon>
        <taxon>Scarabaeiformia</taxon>
        <taxon>Scarabaeidae</taxon>
        <taxon>Rutelinae</taxon>
        <taxon>Popillia</taxon>
    </lineage>
</organism>
<dbReference type="InterPro" id="IPR040140">
    <property type="entry name" value="Nkd-like"/>
</dbReference>
<feature type="region of interest" description="Disordered" evidence="8">
    <location>
        <begin position="496"/>
        <end position="550"/>
    </location>
</feature>
<evidence type="ECO:0000256" key="1">
    <source>
        <dbReference type="ARBA" id="ARBA00007081"/>
    </source>
</evidence>
<proteinExistence type="inferred from homology"/>
<comment type="function">
    <text evidence="7">Cell autonomous antagonist of the canonical Wnt signaling pathway.</text>
</comment>
<dbReference type="SUPFAM" id="SSF47473">
    <property type="entry name" value="EF-hand"/>
    <property type="match status" value="1"/>
</dbReference>
<evidence type="ECO:0000313" key="10">
    <source>
        <dbReference type="Proteomes" id="UP001458880"/>
    </source>
</evidence>
<evidence type="ECO:0000256" key="6">
    <source>
        <dbReference type="ARBA" id="ARBA00023136"/>
    </source>
</evidence>
<dbReference type="GO" id="GO:0005886">
    <property type="term" value="C:plasma membrane"/>
    <property type="evidence" value="ECO:0007669"/>
    <property type="project" value="UniProtKB-SubCell"/>
</dbReference>
<accession>A0AAW1KTZ2</accession>
<gene>
    <name evidence="9" type="ORF">QE152_g19356</name>
</gene>
<evidence type="ECO:0000256" key="7">
    <source>
        <dbReference type="RuleBase" id="RU367060"/>
    </source>
</evidence>
<feature type="region of interest" description="Disordered" evidence="8">
    <location>
        <begin position="55"/>
        <end position="77"/>
    </location>
</feature>
<evidence type="ECO:0000256" key="2">
    <source>
        <dbReference type="ARBA" id="ARBA00022475"/>
    </source>
</evidence>
<dbReference type="GO" id="GO:0016055">
    <property type="term" value="P:Wnt signaling pathway"/>
    <property type="evidence" value="ECO:0007669"/>
    <property type="project" value="UniProtKB-UniRule"/>
</dbReference>
<dbReference type="GO" id="GO:0005737">
    <property type="term" value="C:cytoplasm"/>
    <property type="evidence" value="ECO:0007669"/>
    <property type="project" value="UniProtKB-SubCell"/>
</dbReference>
<comment type="caution">
    <text evidence="9">The sequence shown here is derived from an EMBL/GenBank/DDBJ whole genome shotgun (WGS) entry which is preliminary data.</text>
</comment>
<dbReference type="PANTHER" id="PTHR22611">
    <property type="entry name" value="PROTEIN NAKED CUTICLE"/>
    <property type="match status" value="1"/>
</dbReference>
<dbReference type="EMBL" id="JASPKY010000182">
    <property type="protein sequence ID" value="KAK9723125.1"/>
    <property type="molecule type" value="Genomic_DNA"/>
</dbReference>
<feature type="region of interest" description="Disordered" evidence="8">
    <location>
        <begin position="268"/>
        <end position="297"/>
    </location>
</feature>
<dbReference type="PANTHER" id="PTHR22611:SF9">
    <property type="entry name" value="PROTEIN NAKED CUTICLE"/>
    <property type="match status" value="1"/>
</dbReference>
<feature type="compositionally biased region" description="Low complexity" evidence="8">
    <location>
        <begin position="55"/>
        <end position="67"/>
    </location>
</feature>
<keyword evidence="10" id="KW-1185">Reference proteome</keyword>
<evidence type="ECO:0000256" key="8">
    <source>
        <dbReference type="SAM" id="MobiDB-lite"/>
    </source>
</evidence>
<evidence type="ECO:0000256" key="5">
    <source>
        <dbReference type="ARBA" id="ARBA00022723"/>
    </source>
</evidence>
<evidence type="ECO:0000313" key="9">
    <source>
        <dbReference type="EMBL" id="KAK9723125.1"/>
    </source>
</evidence>
<dbReference type="GO" id="GO:0046872">
    <property type="term" value="F:metal ion binding"/>
    <property type="evidence" value="ECO:0007669"/>
    <property type="project" value="UniProtKB-KW"/>
</dbReference>
<comment type="subcellular location">
    <subcellularLocation>
        <location evidence="7">Cell membrane</location>
    </subcellularLocation>
    <subcellularLocation>
        <location evidence="7">Cytoplasm</location>
    </subcellularLocation>
</comment>
<feature type="compositionally biased region" description="Basic residues" evidence="8">
    <location>
        <begin position="194"/>
        <end position="204"/>
    </location>
</feature>
<dbReference type="InterPro" id="IPR011992">
    <property type="entry name" value="EF-hand-dom_pair"/>
</dbReference>
<dbReference type="AlphaFoldDB" id="A0AAW1KTZ2"/>
<evidence type="ECO:0000256" key="4">
    <source>
        <dbReference type="ARBA" id="ARBA00022687"/>
    </source>
</evidence>
<keyword evidence="3" id="KW-0963">Cytoplasm</keyword>
<feature type="region of interest" description="Disordered" evidence="8">
    <location>
        <begin position="169"/>
        <end position="247"/>
    </location>
</feature>
<keyword evidence="4 7" id="KW-0879">Wnt signaling pathway</keyword>
<dbReference type="GO" id="GO:0090090">
    <property type="term" value="P:negative regulation of canonical Wnt signaling pathway"/>
    <property type="evidence" value="ECO:0007669"/>
    <property type="project" value="UniProtKB-ARBA"/>
</dbReference>
<comment type="similarity">
    <text evidence="1 7">Belongs to the NKD family.</text>
</comment>
<dbReference type="Proteomes" id="UP001458880">
    <property type="component" value="Unassembled WGS sequence"/>
</dbReference>
<evidence type="ECO:0000256" key="3">
    <source>
        <dbReference type="ARBA" id="ARBA00022490"/>
    </source>
</evidence>
<keyword evidence="5" id="KW-0479">Metal-binding</keyword>
<feature type="compositionally biased region" description="Basic and acidic residues" evidence="8">
    <location>
        <begin position="498"/>
        <end position="508"/>
    </location>
</feature>
<name>A0AAW1KTZ2_POPJA</name>
<reference evidence="9 10" key="1">
    <citation type="journal article" date="2024" name="BMC Genomics">
        <title>De novo assembly and annotation of Popillia japonica's genome with initial clues to its potential as an invasive pest.</title>
        <authorList>
            <person name="Cucini C."/>
            <person name="Boschi S."/>
            <person name="Funari R."/>
            <person name="Cardaioli E."/>
            <person name="Iannotti N."/>
            <person name="Marturano G."/>
            <person name="Paoli F."/>
            <person name="Bruttini M."/>
            <person name="Carapelli A."/>
            <person name="Frati F."/>
            <person name="Nardi F."/>
        </authorList>
    </citation>
    <scope>NUCLEOTIDE SEQUENCE [LARGE SCALE GENOMIC DNA]</scope>
    <source>
        <strain evidence="9">DMR45628</strain>
    </source>
</reference>
<keyword evidence="6" id="KW-0472">Membrane</keyword>
<keyword evidence="2 7" id="KW-1003">Cell membrane</keyword>
<feature type="compositionally biased region" description="Basic and acidic residues" evidence="8">
    <location>
        <begin position="169"/>
        <end position="188"/>
    </location>
</feature>
<sequence length="550" mass="63308">MANNFVKWWKTKFLNGYRQFSAETNYGKISDTEELLGTGLHESDSDDRLRAACTTPPIDTNTTPNLPQQKPPADNPQQEHLNLEQFSCDVSMEGGVDRKGQERQEFSFTLYDFDGYGKITKDDIAGLVTTIYEALGSSVKVPHYGSKTIRVKLTVSPDQRKHVSATVINEKRNPEEKSEPSTRLKRDLNVTIRHGNKHCRKSRTKPANQHHCCESTDQADQEDCLNVSDDSSDISSNLSGDVTSEDDGDCSDHYICNKMRQKKYRKKMRKHTHKENIGSQQEGCSKPEKGQKRSSSLQRQELLEIIQANMDKNNLGLQSTRKQTNILETKTARQHQKRQKSTNMPTLQYLANIMDPTHFYVDLASFQNATQLPNTDCQYNKLIDAVMCVSSKKVPVKRNPGCRKHNKIKTHEYISPRCNILTDSTQNNEKSPKVKNEIEQAKQFRKNVKKVPQIVLGNTSSPHYLRHRNRQEDQARAMAQVVRWLEQEFSSNFYTNEQNHKTEHRSNSYEKQTNNATPSPSSSVERHEHHHVHEHIHHHYHHYQETPIVV</sequence>